<evidence type="ECO:0000313" key="3">
    <source>
        <dbReference type="Proteomes" id="UP000008237"/>
    </source>
</evidence>
<keyword evidence="1" id="KW-1133">Transmembrane helix</keyword>
<keyword evidence="1" id="KW-0812">Transmembrane</keyword>
<name>E2BQY2_HARSA</name>
<keyword evidence="3" id="KW-1185">Reference proteome</keyword>
<reference evidence="2 3" key="1">
    <citation type="journal article" date="2010" name="Science">
        <title>Genomic comparison of the ants Camponotus floridanus and Harpegnathos saltator.</title>
        <authorList>
            <person name="Bonasio R."/>
            <person name="Zhang G."/>
            <person name="Ye C."/>
            <person name="Mutti N.S."/>
            <person name="Fang X."/>
            <person name="Qin N."/>
            <person name="Donahue G."/>
            <person name="Yang P."/>
            <person name="Li Q."/>
            <person name="Li C."/>
            <person name="Zhang P."/>
            <person name="Huang Z."/>
            <person name="Berger S.L."/>
            <person name="Reinberg D."/>
            <person name="Wang J."/>
            <person name="Liebig J."/>
        </authorList>
    </citation>
    <scope>NUCLEOTIDE SEQUENCE [LARGE SCALE GENOMIC DNA]</scope>
    <source>
        <strain evidence="2 3">R22 G/1</strain>
    </source>
</reference>
<protein>
    <submittedName>
        <fullName evidence="2">Uncharacterized protein</fullName>
    </submittedName>
</protein>
<feature type="transmembrane region" description="Helical" evidence="1">
    <location>
        <begin position="64"/>
        <end position="85"/>
    </location>
</feature>
<sequence length="88" mass="10206">MDFFPIWYKNSSKQLCLMRTCTKQKISPHLCLSALNRLYYLLSGVSWQIKSILAYWTITWPLVWNFRAACILIVMLTPAAVLSYVNAS</sequence>
<proteinExistence type="predicted"/>
<dbReference type="Proteomes" id="UP000008237">
    <property type="component" value="Unassembled WGS sequence"/>
</dbReference>
<keyword evidence="1" id="KW-0472">Membrane</keyword>
<organism evidence="3">
    <name type="scientific">Harpegnathos saltator</name>
    <name type="common">Jerdon's jumping ant</name>
    <dbReference type="NCBI Taxonomy" id="610380"/>
    <lineage>
        <taxon>Eukaryota</taxon>
        <taxon>Metazoa</taxon>
        <taxon>Ecdysozoa</taxon>
        <taxon>Arthropoda</taxon>
        <taxon>Hexapoda</taxon>
        <taxon>Insecta</taxon>
        <taxon>Pterygota</taxon>
        <taxon>Neoptera</taxon>
        <taxon>Endopterygota</taxon>
        <taxon>Hymenoptera</taxon>
        <taxon>Apocrita</taxon>
        <taxon>Aculeata</taxon>
        <taxon>Formicoidea</taxon>
        <taxon>Formicidae</taxon>
        <taxon>Ponerinae</taxon>
        <taxon>Ponerini</taxon>
        <taxon>Harpegnathos</taxon>
    </lineage>
</organism>
<dbReference type="AlphaFoldDB" id="E2BQY2"/>
<accession>E2BQY2</accession>
<dbReference type="InParanoid" id="E2BQY2"/>
<evidence type="ECO:0000256" key="1">
    <source>
        <dbReference type="SAM" id="Phobius"/>
    </source>
</evidence>
<gene>
    <name evidence="2" type="ORF">EAI_03067</name>
</gene>
<dbReference type="EMBL" id="GL449821">
    <property type="protein sequence ID" value="EFN81898.1"/>
    <property type="molecule type" value="Genomic_DNA"/>
</dbReference>
<evidence type="ECO:0000313" key="2">
    <source>
        <dbReference type="EMBL" id="EFN81898.1"/>
    </source>
</evidence>